<dbReference type="EMBL" id="JABANO010018040">
    <property type="protein sequence ID" value="KAF4732467.1"/>
    <property type="molecule type" value="Genomic_DNA"/>
</dbReference>
<keyword evidence="4" id="KW-1185">Reference proteome</keyword>
<name>A0A7J6SI90_PEROL</name>
<organism evidence="3 4">
    <name type="scientific">Perkinsus olseni</name>
    <name type="common">Perkinsus atlanticus</name>
    <dbReference type="NCBI Taxonomy" id="32597"/>
    <lineage>
        <taxon>Eukaryota</taxon>
        <taxon>Sar</taxon>
        <taxon>Alveolata</taxon>
        <taxon>Perkinsozoa</taxon>
        <taxon>Perkinsea</taxon>
        <taxon>Perkinsida</taxon>
        <taxon>Perkinsidae</taxon>
        <taxon>Perkinsus</taxon>
    </lineage>
</organism>
<feature type="signal peptide" evidence="2">
    <location>
        <begin position="1"/>
        <end position="21"/>
    </location>
</feature>
<evidence type="ECO:0000256" key="1">
    <source>
        <dbReference type="SAM" id="MobiDB-lite"/>
    </source>
</evidence>
<feature type="chain" id="PRO_5029866129" evidence="2">
    <location>
        <begin position="22"/>
        <end position="226"/>
    </location>
</feature>
<dbReference type="AlphaFoldDB" id="A0A7J6SI90"/>
<protein>
    <submittedName>
        <fullName evidence="3">Uncharacterized protein</fullName>
    </submittedName>
</protein>
<evidence type="ECO:0000256" key="2">
    <source>
        <dbReference type="SAM" id="SignalP"/>
    </source>
</evidence>
<dbReference type="Proteomes" id="UP000553632">
    <property type="component" value="Unassembled WGS sequence"/>
</dbReference>
<proteinExistence type="predicted"/>
<sequence>MVTLCASSVISTLLLMNTAAGQPTAGKFRHRGIGYHLDIDIAENLDDSWSTRARFTFEATGVGKIVSTDFPIIRRDALYDVPPSNDYVADWSDWFIEMGQFFDDIEKLFPQAKIPRADRQIWRFYTDDLRLLSAPFQGRDRAFWKVDSPLRSGIYHRYDPNYGQLNATLTINVTDVFINVLVGNDHVIYVSIANVNGERELVPFSRVGPPQTSTTPVPMGSESLVI</sequence>
<reference evidence="3 4" key="1">
    <citation type="submission" date="2020-04" db="EMBL/GenBank/DDBJ databases">
        <title>Perkinsus olseni comparative genomics.</title>
        <authorList>
            <person name="Bogema D.R."/>
        </authorList>
    </citation>
    <scope>NUCLEOTIDE SEQUENCE [LARGE SCALE GENOMIC DNA]</scope>
    <source>
        <strain evidence="3 4">ATCC PRA-207</strain>
    </source>
</reference>
<keyword evidence="2" id="KW-0732">Signal</keyword>
<accession>A0A7J6SI90</accession>
<comment type="caution">
    <text evidence="3">The sequence shown here is derived from an EMBL/GenBank/DDBJ whole genome shotgun (WGS) entry which is preliminary data.</text>
</comment>
<evidence type="ECO:0000313" key="3">
    <source>
        <dbReference type="EMBL" id="KAF4732467.1"/>
    </source>
</evidence>
<evidence type="ECO:0000313" key="4">
    <source>
        <dbReference type="Proteomes" id="UP000553632"/>
    </source>
</evidence>
<feature type="region of interest" description="Disordered" evidence="1">
    <location>
        <begin position="206"/>
        <end position="226"/>
    </location>
</feature>
<gene>
    <name evidence="3" type="ORF">FOZ63_007672</name>
</gene>